<evidence type="ECO:0000256" key="5">
    <source>
        <dbReference type="ARBA" id="ARBA00022989"/>
    </source>
</evidence>
<evidence type="ECO:0000256" key="3">
    <source>
        <dbReference type="ARBA" id="ARBA00022475"/>
    </source>
</evidence>
<proteinExistence type="predicted"/>
<dbReference type="Proteomes" id="UP000182248">
    <property type="component" value="Unassembled WGS sequence"/>
</dbReference>
<keyword evidence="6" id="KW-0406">Ion transport</keyword>
<dbReference type="GO" id="GO:0005886">
    <property type="term" value="C:plasma membrane"/>
    <property type="evidence" value="ECO:0007669"/>
    <property type="project" value="UniProtKB-SubCell"/>
</dbReference>
<dbReference type="EMBL" id="FPJE01000004">
    <property type="protein sequence ID" value="SFW28603.1"/>
    <property type="molecule type" value="Genomic_DNA"/>
</dbReference>
<feature type="transmembrane region" description="Helical" evidence="8">
    <location>
        <begin position="320"/>
        <end position="341"/>
    </location>
</feature>
<evidence type="ECO:0000256" key="4">
    <source>
        <dbReference type="ARBA" id="ARBA00022692"/>
    </source>
</evidence>
<evidence type="ECO:0000256" key="2">
    <source>
        <dbReference type="ARBA" id="ARBA00022448"/>
    </source>
</evidence>
<feature type="transmembrane region" description="Helical" evidence="8">
    <location>
        <begin position="107"/>
        <end position="126"/>
    </location>
</feature>
<dbReference type="Pfam" id="PF02386">
    <property type="entry name" value="TrkH"/>
    <property type="match status" value="1"/>
</dbReference>
<feature type="transmembrane region" description="Helical" evidence="8">
    <location>
        <begin position="362"/>
        <end position="386"/>
    </location>
</feature>
<keyword evidence="2" id="KW-0813">Transport</keyword>
<keyword evidence="5 8" id="KW-1133">Transmembrane helix</keyword>
<feature type="transmembrane region" description="Helical" evidence="8">
    <location>
        <begin position="199"/>
        <end position="223"/>
    </location>
</feature>
<feature type="transmembrane region" description="Helical" evidence="8">
    <location>
        <begin position="138"/>
        <end position="159"/>
    </location>
</feature>
<dbReference type="OrthoDB" id="9810952at2"/>
<keyword evidence="3" id="KW-1003">Cell membrane</keyword>
<gene>
    <name evidence="9" type="ORF">SAMN02927921_00924</name>
</gene>
<dbReference type="RefSeq" id="WP_072316215.1">
    <property type="nucleotide sequence ID" value="NZ_FPJE01000004.1"/>
</dbReference>
<dbReference type="PANTHER" id="PTHR32024:SF1">
    <property type="entry name" value="KTR SYSTEM POTASSIUM UPTAKE PROTEIN B"/>
    <property type="match status" value="1"/>
</dbReference>
<keyword evidence="4 8" id="KW-0812">Transmembrane</keyword>
<feature type="transmembrane region" description="Helical" evidence="8">
    <location>
        <begin position="77"/>
        <end position="95"/>
    </location>
</feature>
<feature type="transmembrane region" description="Helical" evidence="8">
    <location>
        <begin position="426"/>
        <end position="442"/>
    </location>
</feature>
<dbReference type="GO" id="GO:0008324">
    <property type="term" value="F:monoatomic cation transmembrane transporter activity"/>
    <property type="evidence" value="ECO:0007669"/>
    <property type="project" value="InterPro"/>
</dbReference>
<feature type="transmembrane region" description="Helical" evidence="8">
    <location>
        <begin position="250"/>
        <end position="271"/>
    </location>
</feature>
<feature type="transmembrane region" description="Helical" evidence="8">
    <location>
        <begin position="46"/>
        <end position="65"/>
    </location>
</feature>
<feature type="transmembrane region" description="Helical" evidence="8">
    <location>
        <begin position="488"/>
        <end position="509"/>
    </location>
</feature>
<dbReference type="STRING" id="1150368.SAMN02927921_00924"/>
<accession>A0A1K1MZQ8</accession>
<name>A0A1K1MZQ8_9FLAO</name>
<feature type="transmembrane region" description="Helical" evidence="8">
    <location>
        <begin position="171"/>
        <end position="187"/>
    </location>
</feature>
<feature type="transmembrane region" description="Helical" evidence="8">
    <location>
        <begin position="545"/>
        <end position="566"/>
    </location>
</feature>
<evidence type="ECO:0000256" key="8">
    <source>
        <dbReference type="SAM" id="Phobius"/>
    </source>
</evidence>
<evidence type="ECO:0000256" key="6">
    <source>
        <dbReference type="ARBA" id="ARBA00023065"/>
    </source>
</evidence>
<keyword evidence="7 8" id="KW-0472">Membrane</keyword>
<dbReference type="GO" id="GO:0030001">
    <property type="term" value="P:metal ion transport"/>
    <property type="evidence" value="ECO:0007669"/>
    <property type="project" value="UniProtKB-ARBA"/>
</dbReference>
<organism evidence="9 10">
    <name type="scientific">Sinomicrobium oceani</name>
    <dbReference type="NCBI Taxonomy" id="1150368"/>
    <lineage>
        <taxon>Bacteria</taxon>
        <taxon>Pseudomonadati</taxon>
        <taxon>Bacteroidota</taxon>
        <taxon>Flavobacteriia</taxon>
        <taxon>Flavobacteriales</taxon>
        <taxon>Flavobacteriaceae</taxon>
        <taxon>Sinomicrobium</taxon>
    </lineage>
</organism>
<feature type="transmembrane region" description="Helical" evidence="8">
    <location>
        <begin position="283"/>
        <end position="300"/>
    </location>
</feature>
<reference evidence="9 10" key="1">
    <citation type="submission" date="2016-11" db="EMBL/GenBank/DDBJ databases">
        <authorList>
            <person name="Jaros S."/>
            <person name="Januszkiewicz K."/>
            <person name="Wedrychowicz H."/>
        </authorList>
    </citation>
    <scope>NUCLEOTIDE SEQUENCE [LARGE SCALE GENOMIC DNA]</scope>
    <source>
        <strain evidence="9 10">CGMCC 1.12145</strain>
    </source>
</reference>
<evidence type="ECO:0000313" key="10">
    <source>
        <dbReference type="Proteomes" id="UP000182248"/>
    </source>
</evidence>
<evidence type="ECO:0000256" key="1">
    <source>
        <dbReference type="ARBA" id="ARBA00004651"/>
    </source>
</evidence>
<feature type="transmembrane region" description="Helical" evidence="8">
    <location>
        <begin position="16"/>
        <end position="34"/>
    </location>
</feature>
<dbReference type="InterPro" id="IPR003445">
    <property type="entry name" value="Cat_transpt"/>
</dbReference>
<dbReference type="AlphaFoldDB" id="A0A1K1MZQ8"/>
<evidence type="ECO:0000313" key="9">
    <source>
        <dbReference type="EMBL" id="SFW28603.1"/>
    </source>
</evidence>
<sequence>MPKKNLKNYKSPLSKIYGFTDIILIVFLVVDFGYKADYHLIYNKSLSLLLIAITLIALNFVRLYISKDPTVNRMYKANLIVLISTIVITLTVFFLGDFDSFHKIRDISYLIDIGLILYFLLRLTHLLRKLYTVYHNPLILFIGSFMVIALIGSFLLMLPNATTNGIDYTDALFTSTSAVCVTGLIVMDTATQFTSLGQTIILIIIQLGGIGMLTFTSFFAFFFKGGTSFQEGLNIRDLMGTEQLNDVLKMAMQVVIFTFGLELAGAVLIFYSVHDISEIDNKVFFSIFHSISAFCNAGFSTLSNGLHEQYISHAYGFQWIIMYLIILGGLGYNIAFNFIRYAKQLLLNIITFRKFKQPVRVLTLNSKIVIVTTSFLLFLGTLFVVLGEWGNTLQSHEGFWGKLTTASFVSVTTRTAGFNTVNFSELTMPVILFTILLMWIGASPASTGGGIKTSTFALATLNIIATARGKEHIEIGTRKVNSQSVKRAFAIICISLIVIGNAILLLLIFEKKFTLIQIAFEVFSAYSTVGLSLGITSELSNPSKYVLIFVMFFGRIGLLNLLIGMLRRIQHNSYRYPEENILIN</sequence>
<evidence type="ECO:0000256" key="7">
    <source>
        <dbReference type="ARBA" id="ARBA00023136"/>
    </source>
</evidence>
<comment type="subcellular location">
    <subcellularLocation>
        <location evidence="1">Cell membrane</location>
        <topology evidence="1">Multi-pass membrane protein</topology>
    </subcellularLocation>
</comment>
<keyword evidence="10" id="KW-1185">Reference proteome</keyword>
<dbReference type="PANTHER" id="PTHR32024">
    <property type="entry name" value="TRK SYSTEM POTASSIUM UPTAKE PROTEIN TRKG-RELATED"/>
    <property type="match status" value="1"/>
</dbReference>
<protein>
    <submittedName>
        <fullName evidence="9">Potassium uptake protein, TrkH family</fullName>
    </submittedName>
</protein>